<gene>
    <name evidence="1" type="primary">rlmJ</name>
    <name evidence="2" type="ORF">BN873_790018</name>
</gene>
<reference evidence="2" key="1">
    <citation type="submission" date="2013-07" db="EMBL/GenBank/DDBJ databases">
        <authorList>
            <person name="McIlroy S."/>
        </authorList>
    </citation>
    <scope>NUCLEOTIDE SEQUENCE [LARGE SCALE GENOMIC DNA]</scope>
    <source>
        <strain evidence="2">Run_A_D11</strain>
    </source>
</reference>
<dbReference type="GO" id="GO:0003723">
    <property type="term" value="F:RNA binding"/>
    <property type="evidence" value="ECO:0007669"/>
    <property type="project" value="UniProtKB-UniRule"/>
</dbReference>
<dbReference type="OrthoDB" id="9791274at2"/>
<feature type="binding site" evidence="1">
    <location>
        <begin position="143"/>
        <end position="144"/>
    </location>
    <ligand>
        <name>S-adenosyl-L-methionine</name>
        <dbReference type="ChEBI" id="CHEBI:59789"/>
    </ligand>
</feature>
<evidence type="ECO:0000256" key="1">
    <source>
        <dbReference type="HAMAP-Rule" id="MF_00934"/>
    </source>
</evidence>
<dbReference type="STRING" id="1400863.BN873_790018"/>
<dbReference type="SUPFAM" id="SSF53335">
    <property type="entry name" value="S-adenosyl-L-methionine-dependent methyltransferases"/>
    <property type="match status" value="1"/>
</dbReference>
<feature type="binding site" evidence="1">
    <location>
        <position position="42"/>
    </location>
    <ligand>
        <name>S-adenosyl-L-methionine</name>
        <dbReference type="ChEBI" id="CHEBI:59789"/>
    </ligand>
</feature>
<dbReference type="RefSeq" id="WP_053085402.1">
    <property type="nucleotide sequence ID" value="NZ_CBTJ020000090.1"/>
</dbReference>
<comment type="similarity">
    <text evidence="1">Belongs to the RlmJ family.</text>
</comment>
<feature type="binding site" evidence="1">
    <location>
        <position position="19"/>
    </location>
    <ligand>
        <name>S-adenosyl-L-methionine</name>
        <dbReference type="ChEBI" id="CHEBI:59789"/>
    </ligand>
</feature>
<dbReference type="EMBL" id="CBTJ020000090">
    <property type="protein sequence ID" value="CDI04037.1"/>
    <property type="molecule type" value="Genomic_DNA"/>
</dbReference>
<feature type="binding site" evidence="1">
    <location>
        <position position="164"/>
    </location>
    <ligand>
        <name>S-adenosyl-L-methionine</name>
        <dbReference type="ChEBI" id="CHEBI:59789"/>
    </ligand>
</feature>
<dbReference type="AlphaFoldDB" id="W6M8Z3"/>
<evidence type="ECO:0000313" key="3">
    <source>
        <dbReference type="Proteomes" id="UP000035760"/>
    </source>
</evidence>
<dbReference type="GO" id="GO:0070475">
    <property type="term" value="P:rRNA base methylation"/>
    <property type="evidence" value="ECO:0007669"/>
    <property type="project" value="UniProtKB-UniRule"/>
</dbReference>
<comment type="function">
    <text evidence="1">Specifically methylates the adenine in position 2030 of 23S rRNA.</text>
</comment>
<dbReference type="EC" id="2.1.1.266" evidence="1"/>
<name>W6M8Z3_9GAMM</name>
<comment type="catalytic activity">
    <reaction evidence="1">
        <text>adenosine(2030) in 23S rRNA + S-adenosyl-L-methionine = N(6)-methyladenosine(2030) in 23S rRNA + S-adenosyl-L-homocysteine + H(+)</text>
        <dbReference type="Rhea" id="RHEA:43736"/>
        <dbReference type="Rhea" id="RHEA-COMP:10668"/>
        <dbReference type="Rhea" id="RHEA-COMP:10669"/>
        <dbReference type="ChEBI" id="CHEBI:15378"/>
        <dbReference type="ChEBI" id="CHEBI:57856"/>
        <dbReference type="ChEBI" id="CHEBI:59789"/>
        <dbReference type="ChEBI" id="CHEBI:74411"/>
        <dbReference type="ChEBI" id="CHEBI:74449"/>
        <dbReference type="EC" id="2.1.1.266"/>
    </reaction>
</comment>
<dbReference type="InterPro" id="IPR029063">
    <property type="entry name" value="SAM-dependent_MTases_sf"/>
</dbReference>
<accession>W6M8Z3</accession>
<keyword evidence="1" id="KW-0949">S-adenosyl-L-methionine</keyword>
<organism evidence="2 3">
    <name type="scientific">Candidatus Competibacter denitrificans Run_A_D11</name>
    <dbReference type="NCBI Taxonomy" id="1400863"/>
    <lineage>
        <taxon>Bacteria</taxon>
        <taxon>Pseudomonadati</taxon>
        <taxon>Pseudomonadota</taxon>
        <taxon>Gammaproteobacteria</taxon>
        <taxon>Candidatus Competibacteraceae</taxon>
        <taxon>Candidatus Competibacter</taxon>
    </lineage>
</organism>
<comment type="caution">
    <text evidence="2">The sequence shown here is derived from an EMBL/GenBank/DDBJ whole genome shotgun (WGS) entry which is preliminary data.</text>
</comment>
<proteinExistence type="inferred from homology"/>
<feature type="active site" description="Proton acceptor" evidence="1">
    <location>
        <position position="164"/>
    </location>
</feature>
<protein>
    <recommendedName>
        <fullName evidence="1">Ribosomal RNA large subunit methyltransferase J</fullName>
        <ecNumber evidence="1">2.1.1.266</ecNumber>
    </recommendedName>
    <alternativeName>
        <fullName evidence="1">23S rRNA (adenine(2030)-N6)-methyltransferase</fullName>
    </alternativeName>
    <alternativeName>
        <fullName evidence="1">23S rRNA m6A2030 methyltransferase</fullName>
    </alternativeName>
</protein>
<dbReference type="Pfam" id="PF04378">
    <property type="entry name" value="RsmJ"/>
    <property type="match status" value="1"/>
</dbReference>
<dbReference type="InterPro" id="IPR007473">
    <property type="entry name" value="RlmJ"/>
</dbReference>
<keyword evidence="1" id="KW-0694">RNA-binding</keyword>
<feature type="site" description="Interaction with substrate rRNA" evidence="1">
    <location>
        <position position="4"/>
    </location>
</feature>
<dbReference type="Proteomes" id="UP000035760">
    <property type="component" value="Unassembled WGS sequence"/>
</dbReference>
<dbReference type="Gene3D" id="3.40.50.150">
    <property type="entry name" value="Vaccinia Virus protein VP39"/>
    <property type="match status" value="1"/>
</dbReference>
<dbReference type="PANTHER" id="PTHR37426">
    <property type="entry name" value="RIBOSOMAL RNA LARGE SUBUNIT METHYLTRANSFERASE J"/>
    <property type="match status" value="1"/>
</dbReference>
<feature type="binding site" evidence="1">
    <location>
        <position position="100"/>
    </location>
    <ligand>
        <name>S-adenosyl-L-methionine</name>
        <dbReference type="ChEBI" id="CHEBI:59789"/>
    </ligand>
</feature>
<comment type="subunit">
    <text evidence="1">Monomer.</text>
</comment>
<keyword evidence="1" id="KW-0808">Transferase</keyword>
<reference evidence="2" key="2">
    <citation type="submission" date="2014-03" db="EMBL/GenBank/DDBJ databases">
        <title>Candidatus Competibacter-lineage genomes retrieved from metagenomes reveal functional metabolic diversity.</title>
        <authorList>
            <person name="McIlroy S.J."/>
            <person name="Albertsen M."/>
            <person name="Andresen E.K."/>
            <person name="Saunders A.M."/>
            <person name="Kristiansen R."/>
            <person name="Stokholm-Bjerregaard M."/>
            <person name="Nielsen K.L."/>
            <person name="Nielsen P.H."/>
        </authorList>
    </citation>
    <scope>NUCLEOTIDE SEQUENCE</scope>
    <source>
        <strain evidence="2">Run_A_D11</strain>
    </source>
</reference>
<feature type="binding site" evidence="1">
    <location>
        <position position="118"/>
    </location>
    <ligand>
        <name>S-adenosyl-L-methionine</name>
        <dbReference type="ChEBI" id="CHEBI:59789"/>
    </ligand>
</feature>
<keyword evidence="1" id="KW-0698">rRNA processing</keyword>
<sequence length="281" mass="31874">MLGYRHGFHAGNFADVFKHALLVRLIWALRTKDKPFRVIDTHAGAGRYDLAAPAAQKNREFINGIGRLWGQSGLSPELHNYLQQVQASNPDGHLRWYPGSPRITRALLRPDDRLALTELHPDEFPRLKAEFRGDRQVVIQHADGYAALQSFLPPPEQRGLVLLDPAYEFKGEFDRLVQAIDLIQRRWAGAMIAVWYPIPDHALSTRFQRVLSAIHLSGVLCAELRLSSDQGPSGLQGCGMIIINPPWRFDDVLRSLLPELLRHLKTNEYGQTRLEWFAPAP</sequence>
<dbReference type="GO" id="GO:0005829">
    <property type="term" value="C:cytosol"/>
    <property type="evidence" value="ECO:0007669"/>
    <property type="project" value="TreeGrafter"/>
</dbReference>
<dbReference type="HAMAP" id="MF_00934">
    <property type="entry name" value="23SrRNA_methyltr_J"/>
    <property type="match status" value="1"/>
</dbReference>
<dbReference type="GO" id="GO:0036307">
    <property type="term" value="F:23S rRNA (adenine(2030)-N(6))-methyltransferase activity"/>
    <property type="evidence" value="ECO:0007669"/>
    <property type="project" value="UniProtKB-UniRule"/>
</dbReference>
<keyword evidence="3" id="KW-1185">Reference proteome</keyword>
<dbReference type="PANTHER" id="PTHR37426:SF1">
    <property type="entry name" value="RIBOSOMAL RNA LARGE SUBUNIT METHYLTRANSFERASE J"/>
    <property type="match status" value="1"/>
</dbReference>
<keyword evidence="1" id="KW-0489">Methyltransferase</keyword>
<evidence type="ECO:0000313" key="2">
    <source>
        <dbReference type="EMBL" id="CDI04037.1"/>
    </source>
</evidence>